<dbReference type="EC" id="2.7.7.65" evidence="2"/>
<dbReference type="EMBL" id="AAOE01000014">
    <property type="protein sequence ID" value="EAR09037.1"/>
    <property type="molecule type" value="Genomic_DNA"/>
</dbReference>
<dbReference type="Pfam" id="PF20966">
    <property type="entry name" value="MASE6"/>
    <property type="match status" value="1"/>
</dbReference>
<gene>
    <name evidence="6" type="ORF">MED297_04072</name>
</gene>
<evidence type="ECO:0000256" key="2">
    <source>
        <dbReference type="ARBA" id="ARBA00012528"/>
    </source>
</evidence>
<feature type="transmembrane region" description="Helical" evidence="4">
    <location>
        <begin position="87"/>
        <end position="110"/>
    </location>
</feature>
<keyword evidence="4" id="KW-1133">Transmembrane helix</keyword>
<dbReference type="PANTHER" id="PTHR45138:SF9">
    <property type="entry name" value="DIGUANYLATE CYCLASE DGCM-RELATED"/>
    <property type="match status" value="1"/>
</dbReference>
<dbReference type="InterPro" id="IPR029787">
    <property type="entry name" value="Nucleotide_cyclase"/>
</dbReference>
<dbReference type="SMART" id="SM00267">
    <property type="entry name" value="GGDEF"/>
    <property type="match status" value="1"/>
</dbReference>
<dbReference type="FunFam" id="3.30.70.270:FF:000001">
    <property type="entry name" value="Diguanylate cyclase domain protein"/>
    <property type="match status" value="1"/>
</dbReference>
<evidence type="ECO:0000256" key="4">
    <source>
        <dbReference type="SAM" id="Phobius"/>
    </source>
</evidence>
<keyword evidence="4" id="KW-0472">Membrane</keyword>
<feature type="transmembrane region" description="Helical" evidence="4">
    <location>
        <begin position="59"/>
        <end position="75"/>
    </location>
</feature>
<evidence type="ECO:0000313" key="6">
    <source>
        <dbReference type="EMBL" id="EAR09037.1"/>
    </source>
</evidence>
<reference evidence="6 7" key="1">
    <citation type="submission" date="2006-02" db="EMBL/GenBank/DDBJ databases">
        <authorList>
            <person name="Pinhassi J."/>
            <person name="Pedros-Alio C."/>
            <person name="Ferriera S."/>
            <person name="Johnson J."/>
            <person name="Kravitz S."/>
            <person name="Halpern A."/>
            <person name="Remington K."/>
            <person name="Beeson K."/>
            <person name="Tran B."/>
            <person name="Rogers Y.-H."/>
            <person name="Friedman R."/>
            <person name="Venter J.C."/>
        </authorList>
    </citation>
    <scope>NUCLEOTIDE SEQUENCE [LARGE SCALE GENOMIC DNA]</scope>
    <source>
        <strain evidence="6 7">MED297</strain>
    </source>
</reference>
<dbReference type="PANTHER" id="PTHR45138">
    <property type="entry name" value="REGULATORY COMPONENTS OF SENSORY TRANSDUCTION SYSTEM"/>
    <property type="match status" value="1"/>
</dbReference>
<organism evidence="6 7">
    <name type="scientific">Reinekea blandensis MED297</name>
    <dbReference type="NCBI Taxonomy" id="314283"/>
    <lineage>
        <taxon>Bacteria</taxon>
        <taxon>Pseudomonadati</taxon>
        <taxon>Pseudomonadota</taxon>
        <taxon>Gammaproteobacteria</taxon>
        <taxon>Oceanospirillales</taxon>
        <taxon>Saccharospirillaceae</taxon>
        <taxon>Reinekea</taxon>
    </lineage>
</organism>
<dbReference type="Gene3D" id="3.30.70.270">
    <property type="match status" value="1"/>
</dbReference>
<dbReference type="HOGENOM" id="CLU_000445_11_1_6"/>
<protein>
    <recommendedName>
        <fullName evidence="2">diguanylate cyclase</fullName>
        <ecNumber evidence="2">2.7.7.65</ecNumber>
    </recommendedName>
</protein>
<dbReference type="AlphaFoldDB" id="A4BG19"/>
<dbReference type="PROSITE" id="PS50887">
    <property type="entry name" value="GGDEF"/>
    <property type="match status" value="1"/>
</dbReference>
<dbReference type="Pfam" id="PF00990">
    <property type="entry name" value="GGDEF"/>
    <property type="match status" value="1"/>
</dbReference>
<dbReference type="GO" id="GO:0052621">
    <property type="term" value="F:diguanylate cyclase activity"/>
    <property type="evidence" value="ECO:0007669"/>
    <property type="project" value="UniProtKB-EC"/>
</dbReference>
<dbReference type="InterPro" id="IPR048435">
    <property type="entry name" value="MASE6"/>
</dbReference>
<dbReference type="CDD" id="cd01949">
    <property type="entry name" value="GGDEF"/>
    <property type="match status" value="1"/>
</dbReference>
<dbReference type="Proteomes" id="UP000005953">
    <property type="component" value="Unassembled WGS sequence"/>
</dbReference>
<dbReference type="NCBIfam" id="TIGR00254">
    <property type="entry name" value="GGDEF"/>
    <property type="match status" value="1"/>
</dbReference>
<accession>A4BG19</accession>
<dbReference type="InterPro" id="IPR043128">
    <property type="entry name" value="Rev_trsase/Diguanyl_cyclase"/>
</dbReference>
<keyword evidence="4" id="KW-0812">Transmembrane</keyword>
<dbReference type="SUPFAM" id="SSF55073">
    <property type="entry name" value="Nucleotide cyclase"/>
    <property type="match status" value="1"/>
</dbReference>
<dbReference type="InterPro" id="IPR050469">
    <property type="entry name" value="Diguanylate_Cyclase"/>
</dbReference>
<feature type="transmembrane region" description="Helical" evidence="4">
    <location>
        <begin position="34"/>
        <end position="53"/>
    </location>
</feature>
<evidence type="ECO:0000256" key="3">
    <source>
        <dbReference type="ARBA" id="ARBA00034247"/>
    </source>
</evidence>
<dbReference type="InterPro" id="IPR000160">
    <property type="entry name" value="GGDEF_dom"/>
</dbReference>
<dbReference type="STRING" id="314283.MED297_04072"/>
<keyword evidence="7" id="KW-1185">Reference proteome</keyword>
<evidence type="ECO:0000256" key="1">
    <source>
        <dbReference type="ARBA" id="ARBA00001946"/>
    </source>
</evidence>
<comment type="catalytic activity">
    <reaction evidence="3">
        <text>2 GTP = 3',3'-c-di-GMP + 2 diphosphate</text>
        <dbReference type="Rhea" id="RHEA:24898"/>
        <dbReference type="ChEBI" id="CHEBI:33019"/>
        <dbReference type="ChEBI" id="CHEBI:37565"/>
        <dbReference type="ChEBI" id="CHEBI:58805"/>
        <dbReference type="EC" id="2.7.7.65"/>
    </reaction>
</comment>
<feature type="transmembrane region" description="Helical" evidence="4">
    <location>
        <begin position="167"/>
        <end position="185"/>
    </location>
</feature>
<dbReference type="RefSeq" id="WP_008047669.1">
    <property type="nucleotide sequence ID" value="NZ_CH724154.1"/>
</dbReference>
<dbReference type="OrthoDB" id="9813903at2"/>
<proteinExistence type="predicted"/>
<sequence length="377" mass="43032">MQSLKTLSWRFIERFMHAGTTEQTDIETVRRISVLNLFALVGFSISFLLGVQAILSQDIWLALALFTAFALFLFAHIQLRIKRNQSAFLFAARLVQLVLFVLCLYLVYAGGANQTGPLWVYLLPPVVMFLSGLKRGMMITALFVLGYLIIVFFPGNALGAVDYSYEFKTRLLYSFLTLTFLAAVYEQSRQSSYQKLNELKQDFERQASQDTLTHLLNRRGMRERIRYEVRRSQRNNQPITFILADLDHFKEINDHYGHDTGDTVLIQVSQLLQDSVRQQDSIARWGGEEFLFLLPETNARQAMQLAEKIRSIIESHPLNSDQPPLTTTMSFGIAEMLDLENHQSTIAEADNRLYQAKSQGRNCVVGPEAENSVQSPV</sequence>
<evidence type="ECO:0000313" key="7">
    <source>
        <dbReference type="Proteomes" id="UP000005953"/>
    </source>
</evidence>
<comment type="caution">
    <text evidence="6">The sequence shown here is derived from an EMBL/GenBank/DDBJ whole genome shotgun (WGS) entry which is preliminary data.</text>
</comment>
<comment type="cofactor">
    <cofactor evidence="1">
        <name>Mg(2+)</name>
        <dbReference type="ChEBI" id="CHEBI:18420"/>
    </cofactor>
</comment>
<evidence type="ECO:0000259" key="5">
    <source>
        <dbReference type="PROSITE" id="PS50887"/>
    </source>
</evidence>
<feature type="transmembrane region" description="Helical" evidence="4">
    <location>
        <begin position="140"/>
        <end position="161"/>
    </location>
</feature>
<feature type="domain" description="GGDEF" evidence="5">
    <location>
        <begin position="237"/>
        <end position="369"/>
    </location>
</feature>
<name>A4BG19_9GAMM</name>